<protein>
    <recommendedName>
        <fullName evidence="1">Reverse transcriptase Ty1/copia-type domain-containing protein</fullName>
    </recommendedName>
</protein>
<evidence type="ECO:0000313" key="3">
    <source>
        <dbReference type="Proteomes" id="UP001054252"/>
    </source>
</evidence>
<organism evidence="2 3">
    <name type="scientific">Rubroshorea leprosula</name>
    <dbReference type="NCBI Taxonomy" id="152421"/>
    <lineage>
        <taxon>Eukaryota</taxon>
        <taxon>Viridiplantae</taxon>
        <taxon>Streptophyta</taxon>
        <taxon>Embryophyta</taxon>
        <taxon>Tracheophyta</taxon>
        <taxon>Spermatophyta</taxon>
        <taxon>Magnoliopsida</taxon>
        <taxon>eudicotyledons</taxon>
        <taxon>Gunneridae</taxon>
        <taxon>Pentapetalae</taxon>
        <taxon>rosids</taxon>
        <taxon>malvids</taxon>
        <taxon>Malvales</taxon>
        <taxon>Dipterocarpaceae</taxon>
        <taxon>Rubroshorea</taxon>
    </lineage>
</organism>
<evidence type="ECO:0000259" key="1">
    <source>
        <dbReference type="Pfam" id="PF07727"/>
    </source>
</evidence>
<sequence length="108" mass="12190">MLIVCLYVDDLIYTGNDKAMFDKFKKSMMAKFDMSDLGLMKYYIGIKVDQSAAGIFISQKKYVQDILDRFRMKDCNPISTPIDAGMKLVKNPKGKKVNSTLNLLGTCS</sequence>
<dbReference type="Pfam" id="PF07727">
    <property type="entry name" value="RVT_2"/>
    <property type="match status" value="1"/>
</dbReference>
<dbReference type="AlphaFoldDB" id="A0AAV5K3U9"/>
<feature type="domain" description="Reverse transcriptase Ty1/copia-type" evidence="1">
    <location>
        <begin position="2"/>
        <end position="82"/>
    </location>
</feature>
<dbReference type="EMBL" id="BPVZ01000048">
    <property type="protein sequence ID" value="GKV17565.1"/>
    <property type="molecule type" value="Genomic_DNA"/>
</dbReference>
<accession>A0AAV5K3U9</accession>
<comment type="caution">
    <text evidence="2">The sequence shown here is derived from an EMBL/GenBank/DDBJ whole genome shotgun (WGS) entry which is preliminary data.</text>
</comment>
<evidence type="ECO:0000313" key="2">
    <source>
        <dbReference type="EMBL" id="GKV17565.1"/>
    </source>
</evidence>
<name>A0AAV5K3U9_9ROSI</name>
<keyword evidence="3" id="KW-1185">Reference proteome</keyword>
<dbReference type="InterPro" id="IPR013103">
    <property type="entry name" value="RVT_2"/>
</dbReference>
<proteinExistence type="predicted"/>
<reference evidence="2 3" key="1">
    <citation type="journal article" date="2021" name="Commun. Biol.">
        <title>The genome of Shorea leprosula (Dipterocarpaceae) highlights the ecological relevance of drought in aseasonal tropical rainforests.</title>
        <authorList>
            <person name="Ng K.K.S."/>
            <person name="Kobayashi M.J."/>
            <person name="Fawcett J.A."/>
            <person name="Hatakeyama M."/>
            <person name="Paape T."/>
            <person name="Ng C.H."/>
            <person name="Ang C.C."/>
            <person name="Tnah L.H."/>
            <person name="Lee C.T."/>
            <person name="Nishiyama T."/>
            <person name="Sese J."/>
            <person name="O'Brien M.J."/>
            <person name="Copetti D."/>
            <person name="Mohd Noor M.I."/>
            <person name="Ong R.C."/>
            <person name="Putra M."/>
            <person name="Sireger I.Z."/>
            <person name="Indrioko S."/>
            <person name="Kosugi Y."/>
            <person name="Izuno A."/>
            <person name="Isagi Y."/>
            <person name="Lee S.L."/>
            <person name="Shimizu K.K."/>
        </authorList>
    </citation>
    <scope>NUCLEOTIDE SEQUENCE [LARGE SCALE GENOMIC DNA]</scope>
    <source>
        <strain evidence="2">214</strain>
    </source>
</reference>
<gene>
    <name evidence="2" type="ORF">SLEP1_g28051</name>
</gene>
<dbReference type="Proteomes" id="UP001054252">
    <property type="component" value="Unassembled WGS sequence"/>
</dbReference>